<evidence type="ECO:0000256" key="10">
    <source>
        <dbReference type="PROSITE-ProRule" id="PRU00288"/>
    </source>
</evidence>
<evidence type="ECO:0000256" key="7">
    <source>
        <dbReference type="ARBA" id="ARBA00023043"/>
    </source>
</evidence>
<dbReference type="FunFam" id="3.40.50.300:FF:000178">
    <property type="entry name" value="Arf-GAP with GTPase, ANK repeat and PH domain-containing protein 1"/>
    <property type="match status" value="1"/>
</dbReference>
<protein>
    <submittedName>
        <fullName evidence="14">ArfGAP with GTPase domain, ankyrin repeat and PH domain 3</fullName>
    </submittedName>
</protein>
<dbReference type="GO" id="GO:0005634">
    <property type="term" value="C:nucleus"/>
    <property type="evidence" value="ECO:0007669"/>
    <property type="project" value="TreeGrafter"/>
</dbReference>
<dbReference type="PANTHER" id="PTHR45819:SF2">
    <property type="entry name" value="ARF-GAP WITH GTPASE, ANK REPEAT AND PH DOMAIN-CONTAINING PROTEIN 3"/>
    <property type="match status" value="1"/>
</dbReference>
<dbReference type="SMART" id="SM00175">
    <property type="entry name" value="RAB"/>
    <property type="match status" value="1"/>
</dbReference>
<sequence>MNFQAGGGQSPQQQQSLAAPGGGGGGAGGGGQFGGAGPGAGGGGGPSQQLASGPPQQFALSNSAAIRAEIQRFESVHPNIYAIYDLIERIEDLALQNQIREHVISIEDSFVNSQEWTLSRSVPELKVGIVGNLSSGKSALVHRYLTGTYVQEESPEGGRFKKEIVVDGQSYLLLIRDEGGPPEGPPGSTCLFAAWVDAVVFVFSLEDEISFQTVYNYFLRLCSFRNASEVPMVLVGTQDAISAANPRVIDDSRARKLSTDLKRCTYYETCATYGLNVERVFQDVAQKVVALRKKQQLAIGPCKSLPNSPSHSAVSAASIPAVHINQATNGGSSAFSDYSSSVPSTPSISQRELRIETIAASSTPTPIRKQSKRRSNIFTVRDPPSSRPAAFTEPAGQSAALPGILLKRSGKSLNKEWKKKYVTLCDNGLLTYHPSLHDYMQNIHGKEIDLLRTTVKVPGKRLPRATPATAPGTSPRANGLAVERSNTQLGGGTEAEESFEFVVVSLTGQTWHFEASTAEERELWVQSVQAQILASLQGCRSAKDKTRLGNQNAALAVQAVRTVRGNSFCIDCDAPNPDWASLNLGALMCIECSGIHRHLGAHLSRVRSLDLDDWPPELLAVMTAMGNALANSVWEGALDGYAKPGPEACREEKERWIRAKYEQKLFLAPLPSSDVPLGQQLLRAVVEDDLRLLVMLLAHGSKEEVNETYGDGDGRTALHLSSAMANVVFTQLLIWYGVDVRSRDARGLTPLAYARRAGSQECADILIQHGCPGEGCGLAPTPNREPANGTNPSAELHRSPSLL</sequence>
<accession>A0A2K6G1H6</accession>
<dbReference type="InterPro" id="IPR036770">
    <property type="entry name" value="Ankyrin_rpt-contain_sf"/>
</dbReference>
<comment type="similarity">
    <text evidence="1">Belongs to the centaurin gamma-like family.</text>
</comment>
<dbReference type="InterPro" id="IPR001849">
    <property type="entry name" value="PH_domain"/>
</dbReference>
<keyword evidence="5 10" id="KW-0863">Zinc-finger</keyword>
<dbReference type="InterPro" id="IPR001164">
    <property type="entry name" value="ArfGAP_dom"/>
</dbReference>
<dbReference type="FunFam" id="1.10.220.150:FF:000001">
    <property type="entry name" value="Arf-GAP with GTPase, ANK repeat and PH domain-containing protein 1"/>
    <property type="match status" value="1"/>
</dbReference>
<dbReference type="SUPFAM" id="SSF50729">
    <property type="entry name" value="PH domain-like"/>
    <property type="match status" value="1"/>
</dbReference>
<dbReference type="Ensembl" id="ENSPCOT00000030708.1">
    <property type="protein sequence ID" value="ENSPCOP00000020056.1"/>
    <property type="gene ID" value="ENSPCOG00000021984.1"/>
</dbReference>
<dbReference type="CDD" id="cd01250">
    <property type="entry name" value="PH_AGAP"/>
    <property type="match status" value="1"/>
</dbReference>
<dbReference type="FunFam" id="2.30.29.30:FF:000219">
    <property type="entry name" value="Arf-GAP with GTPase, ANK repeat and PH domain-containing protein 3"/>
    <property type="match status" value="1"/>
</dbReference>
<dbReference type="Pfam" id="PF00071">
    <property type="entry name" value="Ras"/>
    <property type="match status" value="1"/>
</dbReference>
<dbReference type="Gene3D" id="3.40.50.300">
    <property type="entry name" value="P-loop containing nucleotide triphosphate hydrolases"/>
    <property type="match status" value="1"/>
</dbReference>
<dbReference type="PROSITE" id="PS51419">
    <property type="entry name" value="RAB"/>
    <property type="match status" value="1"/>
</dbReference>
<dbReference type="SUPFAM" id="SSF48403">
    <property type="entry name" value="Ankyrin repeat"/>
    <property type="match status" value="1"/>
</dbReference>
<feature type="compositionally biased region" description="Gly residues" evidence="11">
    <location>
        <begin position="20"/>
        <end position="46"/>
    </location>
</feature>
<evidence type="ECO:0000259" key="12">
    <source>
        <dbReference type="PROSITE" id="PS50003"/>
    </source>
</evidence>
<dbReference type="InterPro" id="IPR038508">
    <property type="entry name" value="ArfGAP_dom_sf"/>
</dbReference>
<evidence type="ECO:0000256" key="6">
    <source>
        <dbReference type="ARBA" id="ARBA00022833"/>
    </source>
</evidence>
<evidence type="ECO:0000256" key="2">
    <source>
        <dbReference type="ARBA" id="ARBA00022468"/>
    </source>
</evidence>
<dbReference type="InterPro" id="IPR051282">
    <property type="entry name" value="Arf-GAP_GTPase_ANK_PH"/>
</dbReference>
<evidence type="ECO:0000259" key="13">
    <source>
        <dbReference type="PROSITE" id="PS50115"/>
    </source>
</evidence>
<dbReference type="CDD" id="cd04103">
    <property type="entry name" value="Centaurin_gamma"/>
    <property type="match status" value="1"/>
</dbReference>
<dbReference type="InterPro" id="IPR011993">
    <property type="entry name" value="PH-like_dom_sf"/>
</dbReference>
<evidence type="ECO:0000256" key="1">
    <source>
        <dbReference type="ARBA" id="ARBA00005430"/>
    </source>
</evidence>
<keyword evidence="7 9" id="KW-0040">ANK repeat</keyword>
<dbReference type="GeneTree" id="ENSGT00940000159586"/>
<dbReference type="GO" id="GO:0005096">
    <property type="term" value="F:GTPase activator activity"/>
    <property type="evidence" value="ECO:0007669"/>
    <property type="project" value="UniProtKB-KW"/>
</dbReference>
<dbReference type="SUPFAM" id="SSF57863">
    <property type="entry name" value="ArfGap/RecO-like zinc finger"/>
    <property type="match status" value="1"/>
</dbReference>
<evidence type="ECO:0000313" key="14">
    <source>
        <dbReference type="Ensembl" id="ENSPCOP00000020056.1"/>
    </source>
</evidence>
<reference evidence="14" key="1">
    <citation type="submission" date="2025-08" db="UniProtKB">
        <authorList>
            <consortium name="Ensembl"/>
        </authorList>
    </citation>
    <scope>IDENTIFICATION</scope>
</reference>
<keyword evidence="8" id="KW-0342">GTP-binding</keyword>
<dbReference type="PROSITE" id="PS50297">
    <property type="entry name" value="ANK_REP_REGION"/>
    <property type="match status" value="1"/>
</dbReference>
<dbReference type="InterPro" id="IPR027417">
    <property type="entry name" value="P-loop_NTPase"/>
</dbReference>
<dbReference type="Gene3D" id="2.30.29.30">
    <property type="entry name" value="Pleckstrin-homology domain (PH domain)/Phosphotyrosine-binding domain (PTB)"/>
    <property type="match status" value="1"/>
</dbReference>
<evidence type="ECO:0000256" key="9">
    <source>
        <dbReference type="PROSITE-ProRule" id="PRU00023"/>
    </source>
</evidence>
<dbReference type="InterPro" id="IPR037278">
    <property type="entry name" value="ARFGAP/RecO"/>
</dbReference>
<dbReference type="Gene3D" id="1.25.40.20">
    <property type="entry name" value="Ankyrin repeat-containing domain"/>
    <property type="match status" value="1"/>
</dbReference>
<feature type="compositionally biased region" description="Low complexity" evidence="11">
    <location>
        <begin position="47"/>
        <end position="56"/>
    </location>
</feature>
<evidence type="ECO:0000256" key="4">
    <source>
        <dbReference type="ARBA" id="ARBA00022741"/>
    </source>
</evidence>
<proteinExistence type="inferred from homology"/>
<dbReference type="PRINTS" id="PR00405">
    <property type="entry name" value="REVINTRACTNG"/>
</dbReference>
<dbReference type="Pfam" id="PF00169">
    <property type="entry name" value="PH"/>
    <property type="match status" value="1"/>
</dbReference>
<feature type="region of interest" description="Disordered" evidence="11">
    <location>
        <begin position="461"/>
        <end position="481"/>
    </location>
</feature>
<dbReference type="InterPro" id="IPR002110">
    <property type="entry name" value="Ankyrin_rpt"/>
</dbReference>
<dbReference type="SMART" id="SM00105">
    <property type="entry name" value="ArfGap"/>
    <property type="match status" value="1"/>
</dbReference>
<keyword evidence="6" id="KW-0862">Zinc</keyword>
<dbReference type="GO" id="GO:0005525">
    <property type="term" value="F:GTP binding"/>
    <property type="evidence" value="ECO:0007669"/>
    <property type="project" value="UniProtKB-KW"/>
</dbReference>
<feature type="domain" description="PH" evidence="12">
    <location>
        <begin position="398"/>
        <end position="533"/>
    </location>
</feature>
<dbReference type="PROSITE" id="PS50088">
    <property type="entry name" value="ANK_REPEAT"/>
    <property type="match status" value="1"/>
</dbReference>
<name>A0A2K6G1H6_PROCO</name>
<dbReference type="Pfam" id="PF01412">
    <property type="entry name" value="ArfGap"/>
    <property type="match status" value="1"/>
</dbReference>
<organism evidence="14 15">
    <name type="scientific">Propithecus coquereli</name>
    <name type="common">Coquerel's sifaka</name>
    <name type="synonym">Propithecus verreauxi coquereli</name>
    <dbReference type="NCBI Taxonomy" id="379532"/>
    <lineage>
        <taxon>Eukaryota</taxon>
        <taxon>Metazoa</taxon>
        <taxon>Chordata</taxon>
        <taxon>Craniata</taxon>
        <taxon>Vertebrata</taxon>
        <taxon>Euteleostomi</taxon>
        <taxon>Mammalia</taxon>
        <taxon>Eutheria</taxon>
        <taxon>Euarchontoglires</taxon>
        <taxon>Primates</taxon>
        <taxon>Strepsirrhini</taxon>
        <taxon>Lemuriformes</taxon>
        <taxon>Indriidae</taxon>
        <taxon>Propithecus</taxon>
    </lineage>
</organism>
<dbReference type="FunFam" id="1.25.40.20:FF:000038">
    <property type="entry name" value="Arf-GAP with GTPase, ANK repeat and PH domain-containing protein 3"/>
    <property type="match status" value="1"/>
</dbReference>
<gene>
    <name evidence="14" type="primary">AGAP3</name>
</gene>
<keyword evidence="4" id="KW-0547">Nucleotide-binding</keyword>
<dbReference type="GO" id="GO:0008270">
    <property type="term" value="F:zinc ion binding"/>
    <property type="evidence" value="ECO:0007669"/>
    <property type="project" value="UniProtKB-KW"/>
</dbReference>
<evidence type="ECO:0000256" key="3">
    <source>
        <dbReference type="ARBA" id="ARBA00022723"/>
    </source>
</evidence>
<keyword evidence="2" id="KW-0343">GTPase activation</keyword>
<dbReference type="GO" id="GO:0003924">
    <property type="term" value="F:GTPase activity"/>
    <property type="evidence" value="ECO:0007669"/>
    <property type="project" value="InterPro"/>
</dbReference>
<dbReference type="Gene3D" id="1.10.220.150">
    <property type="entry name" value="Arf GTPase activating protein"/>
    <property type="match status" value="1"/>
</dbReference>
<feature type="domain" description="Arf-GAP" evidence="13">
    <location>
        <begin position="554"/>
        <end position="674"/>
    </location>
</feature>
<dbReference type="SUPFAM" id="SSF52540">
    <property type="entry name" value="P-loop containing nucleoside triphosphate hydrolases"/>
    <property type="match status" value="1"/>
</dbReference>
<feature type="region of interest" description="Disordered" evidence="11">
    <location>
        <begin position="1"/>
        <end position="56"/>
    </location>
</feature>
<feature type="region of interest" description="Disordered" evidence="11">
    <location>
        <begin position="781"/>
        <end position="803"/>
    </location>
</feature>
<dbReference type="InterPro" id="IPR001806">
    <property type="entry name" value="Small_GTPase"/>
</dbReference>
<keyword evidence="15" id="KW-1185">Reference proteome</keyword>
<dbReference type="CDD" id="cd08855">
    <property type="entry name" value="ArfGap_AGAP3"/>
    <property type="match status" value="1"/>
</dbReference>
<keyword evidence="3" id="KW-0479">Metal-binding</keyword>
<dbReference type="PROSITE" id="PS50115">
    <property type="entry name" value="ARFGAP"/>
    <property type="match status" value="1"/>
</dbReference>
<evidence type="ECO:0000256" key="5">
    <source>
        <dbReference type="ARBA" id="ARBA00022771"/>
    </source>
</evidence>
<dbReference type="SMART" id="SM00233">
    <property type="entry name" value="PH"/>
    <property type="match status" value="1"/>
</dbReference>
<dbReference type="SMART" id="SM00173">
    <property type="entry name" value="RAS"/>
    <property type="match status" value="1"/>
</dbReference>
<reference evidence="14" key="2">
    <citation type="submission" date="2025-09" db="UniProtKB">
        <authorList>
            <consortium name="Ensembl"/>
        </authorList>
    </citation>
    <scope>IDENTIFICATION</scope>
</reference>
<feature type="compositionally biased region" description="Low complexity" evidence="11">
    <location>
        <begin position="10"/>
        <end position="19"/>
    </location>
</feature>
<dbReference type="PANTHER" id="PTHR45819">
    <property type="entry name" value="CENTAURIN-GAMMA-1A"/>
    <property type="match status" value="1"/>
</dbReference>
<dbReference type="Proteomes" id="UP000233160">
    <property type="component" value="Unassembled WGS sequence"/>
</dbReference>
<evidence type="ECO:0000313" key="15">
    <source>
        <dbReference type="Proteomes" id="UP000233160"/>
    </source>
</evidence>
<dbReference type="PROSITE" id="PS51421">
    <property type="entry name" value="RAS"/>
    <property type="match status" value="1"/>
</dbReference>
<dbReference type="Pfam" id="PF12796">
    <property type="entry name" value="Ank_2"/>
    <property type="match status" value="1"/>
</dbReference>
<dbReference type="PROSITE" id="PS50003">
    <property type="entry name" value="PH_DOMAIN"/>
    <property type="match status" value="1"/>
</dbReference>
<evidence type="ECO:0000256" key="8">
    <source>
        <dbReference type="ARBA" id="ARBA00023134"/>
    </source>
</evidence>
<evidence type="ECO:0000256" key="11">
    <source>
        <dbReference type="SAM" id="MobiDB-lite"/>
    </source>
</evidence>
<feature type="repeat" description="ANK" evidence="9">
    <location>
        <begin position="713"/>
        <end position="745"/>
    </location>
</feature>
<dbReference type="AlphaFoldDB" id="A0A2K6G1H6"/>